<evidence type="ECO:0000313" key="14">
    <source>
        <dbReference type="EMBL" id="MFC4654135.1"/>
    </source>
</evidence>
<feature type="binding site" evidence="9">
    <location>
        <position position="421"/>
    </location>
    <ligand>
        <name>4-amino-2-methyl-5-(diphosphooxymethyl)pyrimidine</name>
        <dbReference type="ChEBI" id="CHEBI:57841"/>
    </ligand>
</feature>
<dbReference type="Pfam" id="PF08543">
    <property type="entry name" value="Phos_pyr_kin"/>
    <property type="match status" value="1"/>
</dbReference>
<dbReference type="GO" id="GO:0004789">
    <property type="term" value="F:thiamine-phosphate diphosphorylase activity"/>
    <property type="evidence" value="ECO:0007669"/>
    <property type="project" value="UniProtKB-EC"/>
</dbReference>
<feature type="domain" description="Pyridoxamine kinase/Phosphomethylpyrimidine kinase" evidence="13">
    <location>
        <begin position="12"/>
        <end position="263"/>
    </location>
</feature>
<dbReference type="PANTHER" id="PTHR20858">
    <property type="entry name" value="PHOSPHOMETHYLPYRIMIDINE KINASE"/>
    <property type="match status" value="1"/>
</dbReference>
<dbReference type="CDD" id="cd00564">
    <property type="entry name" value="TMP_TenI"/>
    <property type="match status" value="1"/>
</dbReference>
<comment type="catalytic activity">
    <reaction evidence="8 9 10">
        <text>2-[(2R,5Z)-2-carboxy-4-methylthiazol-5(2H)-ylidene]ethyl phosphate + 4-amino-2-methyl-5-(diphosphooxymethyl)pyrimidine + 2 H(+) = thiamine phosphate + CO2 + diphosphate</text>
        <dbReference type="Rhea" id="RHEA:47844"/>
        <dbReference type="ChEBI" id="CHEBI:15378"/>
        <dbReference type="ChEBI" id="CHEBI:16526"/>
        <dbReference type="ChEBI" id="CHEBI:33019"/>
        <dbReference type="ChEBI" id="CHEBI:37575"/>
        <dbReference type="ChEBI" id="CHEBI:57841"/>
        <dbReference type="ChEBI" id="CHEBI:62899"/>
        <dbReference type="EC" id="2.5.1.3"/>
    </reaction>
</comment>
<reference evidence="15" key="1">
    <citation type="journal article" date="2019" name="Int. J. Syst. Evol. Microbiol.">
        <title>The Global Catalogue of Microorganisms (GCM) 10K type strain sequencing project: providing services to taxonomists for standard genome sequencing and annotation.</title>
        <authorList>
            <consortium name="The Broad Institute Genomics Platform"/>
            <consortium name="The Broad Institute Genome Sequencing Center for Infectious Disease"/>
            <person name="Wu L."/>
            <person name="Ma J."/>
        </authorList>
    </citation>
    <scope>NUCLEOTIDE SEQUENCE [LARGE SCALE GENOMIC DNA]</scope>
    <source>
        <strain evidence="15">DT28</strain>
    </source>
</reference>
<organism evidence="14 15">
    <name type="scientific">Rheinheimera marina</name>
    <dbReference type="NCBI Taxonomy" id="1774958"/>
    <lineage>
        <taxon>Bacteria</taxon>
        <taxon>Pseudomonadati</taxon>
        <taxon>Pseudomonadota</taxon>
        <taxon>Gammaproteobacteria</taxon>
        <taxon>Chromatiales</taxon>
        <taxon>Chromatiaceae</taxon>
        <taxon>Rheinheimera</taxon>
    </lineage>
</organism>
<evidence type="ECO:0000256" key="10">
    <source>
        <dbReference type="RuleBase" id="RU003826"/>
    </source>
</evidence>
<name>A0ABV9JHE1_9GAMM</name>
<comment type="catalytic activity">
    <reaction evidence="7 9 10">
        <text>2-(2-carboxy-4-methylthiazol-5-yl)ethyl phosphate + 4-amino-2-methyl-5-(diphosphooxymethyl)pyrimidine + 2 H(+) = thiamine phosphate + CO2 + diphosphate</text>
        <dbReference type="Rhea" id="RHEA:47848"/>
        <dbReference type="ChEBI" id="CHEBI:15378"/>
        <dbReference type="ChEBI" id="CHEBI:16526"/>
        <dbReference type="ChEBI" id="CHEBI:33019"/>
        <dbReference type="ChEBI" id="CHEBI:37575"/>
        <dbReference type="ChEBI" id="CHEBI:57841"/>
        <dbReference type="ChEBI" id="CHEBI:62890"/>
        <dbReference type="EC" id="2.5.1.3"/>
    </reaction>
</comment>
<dbReference type="Gene3D" id="3.40.1190.20">
    <property type="match status" value="1"/>
</dbReference>
<dbReference type="InterPro" id="IPR036206">
    <property type="entry name" value="ThiamineP_synth_sf"/>
</dbReference>
<dbReference type="Gene3D" id="3.20.20.70">
    <property type="entry name" value="Aldolase class I"/>
    <property type="match status" value="1"/>
</dbReference>
<dbReference type="PANTHER" id="PTHR20858:SF17">
    <property type="entry name" value="HYDROXYMETHYLPYRIMIDINE_PHOSPHOMETHYLPYRIMIDINE KINASE THI20-RELATED"/>
    <property type="match status" value="1"/>
</dbReference>
<feature type="domain" description="Thiamine phosphate synthase/TenI" evidence="12">
    <location>
        <begin position="307"/>
        <end position="472"/>
    </location>
</feature>
<proteinExistence type="inferred from homology"/>
<dbReference type="NCBIfam" id="TIGR00693">
    <property type="entry name" value="thiE"/>
    <property type="match status" value="1"/>
</dbReference>
<accession>A0ABV9JHE1</accession>
<feature type="binding site" evidence="9">
    <location>
        <position position="354"/>
    </location>
    <ligand>
        <name>Mg(2+)</name>
        <dbReference type="ChEBI" id="CHEBI:18420"/>
    </ligand>
</feature>
<feature type="binding site" evidence="9">
    <location>
        <position position="450"/>
    </location>
    <ligand>
        <name>2-[(2R,5Z)-2-carboxy-4-methylthiazol-5(2H)-ylidene]ethyl phosphate</name>
        <dbReference type="ChEBI" id="CHEBI:62899"/>
    </ligand>
</feature>
<feature type="binding site" evidence="9">
    <location>
        <begin position="470"/>
        <end position="471"/>
    </location>
    <ligand>
        <name>2-[(2R,5Z)-2-carboxy-4-methylthiazol-5(2H)-ylidene]ethyl phosphate</name>
        <dbReference type="ChEBI" id="CHEBI:62899"/>
    </ligand>
</feature>
<dbReference type="InterPro" id="IPR013785">
    <property type="entry name" value="Aldolase_TIM"/>
</dbReference>
<dbReference type="InterPro" id="IPR013749">
    <property type="entry name" value="PM/HMP-P_kinase-1"/>
</dbReference>
<sequence>MTAVIWSIAGSDNSGGAGIQADLQTISQLGALAPLHLCTLVTAVTAQGPAGLIACQSVDVRLLQQQAQSLLPEHAPAVIKTGLLCNPQQLDWVIGLVQQLKQQNPQLLVVCDPVKQCSSGGELSELQPQHWQRFWPYVDVLTPNLPELQYLSSQTNPATAADWLLQQGVKAVLIKGGHSDSALAQDQLRINPAFRYRGFPAYPQQVTLASPKLAGNRHGTGCVLSAALAGALAQGFALEDAFVLAKVYIQQGIQQAVQLGNYCHNGHRAVDASSTLPQLHCAVPAQPLSFPPLSAPLGLYLVLPDYATLALAVAAGAKTVQLRLKQQTDVELRRQISAAITLCRQHQVQLFINDHWQLAIELGAYGVHLGQEDVDQANLQAIAHAGLRLGLSCHGLYKLLRAEQLQPSYLAIGAVFATQTKDMSGKLQGLDKLPLYRQLFRQRPLVAIGGITPQNAAAVLSTGIRHLALVSAFVQAEYKPAFVRQLQQLIEEFPHAD</sequence>
<comment type="pathway">
    <text evidence="1 9 11">Cofactor biosynthesis; thiamine diphosphate biosynthesis; thiamine phosphate from 4-amino-2-methyl-5-diphosphomethylpyrimidine and 4-methyl-5-(2-phosphoethyl)-thiazole: step 1/1.</text>
</comment>
<evidence type="ECO:0000256" key="7">
    <source>
        <dbReference type="ARBA" id="ARBA00047851"/>
    </source>
</evidence>
<evidence type="ECO:0000256" key="3">
    <source>
        <dbReference type="ARBA" id="ARBA00022723"/>
    </source>
</evidence>
<dbReference type="InterPro" id="IPR022998">
    <property type="entry name" value="ThiamineP_synth_TenI"/>
</dbReference>
<dbReference type="Proteomes" id="UP001595962">
    <property type="component" value="Unassembled WGS sequence"/>
</dbReference>
<evidence type="ECO:0000259" key="13">
    <source>
        <dbReference type="Pfam" id="PF08543"/>
    </source>
</evidence>
<comment type="cofactor">
    <cofactor evidence="9">
        <name>Mg(2+)</name>
        <dbReference type="ChEBI" id="CHEBI:18420"/>
    </cofactor>
    <text evidence="9">Binds 1 Mg(2+) ion per subunit.</text>
</comment>
<keyword evidence="4 9" id="KW-0460">Magnesium</keyword>
<feature type="binding site" evidence="9">
    <location>
        <begin position="418"/>
        <end position="420"/>
    </location>
    <ligand>
        <name>2-[(2R,5Z)-2-carboxy-4-methylthiazol-5(2H)-ylidene]ethyl phosphate</name>
        <dbReference type="ChEBI" id="CHEBI:62899"/>
    </ligand>
</feature>
<feature type="binding site" evidence="9">
    <location>
        <position position="373"/>
    </location>
    <ligand>
        <name>Mg(2+)</name>
        <dbReference type="ChEBI" id="CHEBI:18420"/>
    </ligand>
</feature>
<keyword evidence="2 9" id="KW-0808">Transferase</keyword>
<evidence type="ECO:0000313" key="15">
    <source>
        <dbReference type="Proteomes" id="UP001595962"/>
    </source>
</evidence>
<evidence type="ECO:0000256" key="11">
    <source>
        <dbReference type="RuleBase" id="RU004253"/>
    </source>
</evidence>
<evidence type="ECO:0000256" key="8">
    <source>
        <dbReference type="ARBA" id="ARBA00047883"/>
    </source>
</evidence>
<gene>
    <name evidence="9 14" type="primary">thiE</name>
    <name evidence="14" type="ORF">ACFO3I_03740</name>
</gene>
<feature type="binding site" evidence="9">
    <location>
        <position position="353"/>
    </location>
    <ligand>
        <name>4-amino-2-methyl-5-(diphosphooxymethyl)pyrimidine</name>
        <dbReference type="ChEBI" id="CHEBI:57841"/>
    </ligand>
</feature>
<evidence type="ECO:0000256" key="5">
    <source>
        <dbReference type="ARBA" id="ARBA00022977"/>
    </source>
</evidence>
<dbReference type="EMBL" id="JBHSGB010000004">
    <property type="protein sequence ID" value="MFC4654135.1"/>
    <property type="molecule type" value="Genomic_DNA"/>
</dbReference>
<keyword evidence="5 9" id="KW-0784">Thiamine biosynthesis</keyword>
<evidence type="ECO:0000256" key="9">
    <source>
        <dbReference type="HAMAP-Rule" id="MF_00097"/>
    </source>
</evidence>
<evidence type="ECO:0000256" key="4">
    <source>
        <dbReference type="ARBA" id="ARBA00022842"/>
    </source>
</evidence>
<evidence type="ECO:0000256" key="6">
    <source>
        <dbReference type="ARBA" id="ARBA00047334"/>
    </source>
</evidence>
<evidence type="ECO:0000259" key="12">
    <source>
        <dbReference type="Pfam" id="PF02581"/>
    </source>
</evidence>
<dbReference type="InterPro" id="IPR029056">
    <property type="entry name" value="Ribokinase-like"/>
</dbReference>
<dbReference type="SUPFAM" id="SSF51391">
    <property type="entry name" value="Thiamin phosphate synthase"/>
    <property type="match status" value="1"/>
</dbReference>
<protein>
    <recommendedName>
        <fullName evidence="9">Thiamine-phosphate synthase</fullName>
        <shortName evidence="9">TP synthase</shortName>
        <shortName evidence="9">TPS</shortName>
        <ecNumber evidence="9">2.5.1.3</ecNumber>
    </recommendedName>
    <alternativeName>
        <fullName evidence="9">Thiamine-phosphate pyrophosphorylase</fullName>
        <shortName evidence="9">TMP pyrophosphorylase</shortName>
        <shortName evidence="9">TMP-PPase</shortName>
    </alternativeName>
</protein>
<dbReference type="SUPFAM" id="SSF53613">
    <property type="entry name" value="Ribokinase-like"/>
    <property type="match status" value="1"/>
</dbReference>
<comment type="catalytic activity">
    <reaction evidence="6 9 10">
        <text>4-methyl-5-(2-phosphooxyethyl)-thiazole + 4-amino-2-methyl-5-(diphosphooxymethyl)pyrimidine + H(+) = thiamine phosphate + diphosphate</text>
        <dbReference type="Rhea" id="RHEA:22328"/>
        <dbReference type="ChEBI" id="CHEBI:15378"/>
        <dbReference type="ChEBI" id="CHEBI:33019"/>
        <dbReference type="ChEBI" id="CHEBI:37575"/>
        <dbReference type="ChEBI" id="CHEBI:57841"/>
        <dbReference type="ChEBI" id="CHEBI:58296"/>
        <dbReference type="EC" id="2.5.1.3"/>
    </reaction>
</comment>
<evidence type="ECO:0000256" key="1">
    <source>
        <dbReference type="ARBA" id="ARBA00005165"/>
    </source>
</evidence>
<comment type="caution">
    <text evidence="14">The sequence shown here is derived from an EMBL/GenBank/DDBJ whole genome shotgun (WGS) entry which is preliminary data.</text>
</comment>
<feature type="binding site" evidence="9">
    <location>
        <begin position="321"/>
        <end position="325"/>
    </location>
    <ligand>
        <name>4-amino-2-methyl-5-(diphosphooxymethyl)pyrimidine</name>
        <dbReference type="ChEBI" id="CHEBI:57841"/>
    </ligand>
</feature>
<dbReference type="Pfam" id="PF02581">
    <property type="entry name" value="TMP-TENI"/>
    <property type="match status" value="1"/>
</dbReference>
<feature type="binding site" evidence="9">
    <location>
        <position position="392"/>
    </location>
    <ligand>
        <name>4-amino-2-methyl-5-(diphosphooxymethyl)pyrimidine</name>
        <dbReference type="ChEBI" id="CHEBI:57841"/>
    </ligand>
</feature>
<evidence type="ECO:0000256" key="2">
    <source>
        <dbReference type="ARBA" id="ARBA00022679"/>
    </source>
</evidence>
<keyword evidence="3 9" id="KW-0479">Metal-binding</keyword>
<dbReference type="HAMAP" id="MF_00097">
    <property type="entry name" value="TMP_synthase"/>
    <property type="match status" value="1"/>
</dbReference>
<dbReference type="EC" id="2.5.1.3" evidence="9"/>
<dbReference type="InterPro" id="IPR034291">
    <property type="entry name" value="TMP_synthase"/>
</dbReference>
<comment type="function">
    <text evidence="9">Condenses 4-methyl-5-(beta-hydroxyethyl)thiazole monophosphate (THZ-P) and 2-methyl-4-amino-5-hydroxymethyl pyrimidine pyrophosphate (HMP-PP) to form thiamine monophosphate (TMP).</text>
</comment>
<comment type="similarity">
    <text evidence="9 10">Belongs to the thiamine-phosphate synthase family.</text>
</comment>
<keyword evidence="15" id="KW-1185">Reference proteome</keyword>
<dbReference type="RefSeq" id="WP_377331880.1">
    <property type="nucleotide sequence ID" value="NZ_JBHSGB010000004.1"/>
</dbReference>